<dbReference type="HOGENOM" id="CLU_003433_2_2_11"/>
<evidence type="ECO:0000259" key="1">
    <source>
        <dbReference type="Pfam" id="PF00266"/>
    </source>
</evidence>
<keyword evidence="3" id="KW-1185">Reference proteome</keyword>
<dbReference type="Proteomes" id="UP000002791">
    <property type="component" value="Chromosome"/>
</dbReference>
<dbReference type="InterPro" id="IPR000192">
    <property type="entry name" value="Aminotrans_V_dom"/>
</dbReference>
<dbReference type="NCBIfam" id="TIGR01976">
    <property type="entry name" value="am_tr_V_VC1184"/>
    <property type="match status" value="1"/>
</dbReference>
<dbReference type="STRING" id="882082.SaccyDRAFT_0200"/>
<dbReference type="eggNOG" id="COG0520">
    <property type="taxonomic scope" value="Bacteria"/>
</dbReference>
<dbReference type="Gene3D" id="3.90.1150.10">
    <property type="entry name" value="Aspartate Aminotransferase, domain 1"/>
    <property type="match status" value="1"/>
</dbReference>
<organism evidence="2 3">
    <name type="scientific">Saccharomonospora cyanea NA-134</name>
    <dbReference type="NCBI Taxonomy" id="882082"/>
    <lineage>
        <taxon>Bacteria</taxon>
        <taxon>Bacillati</taxon>
        <taxon>Actinomycetota</taxon>
        <taxon>Actinomycetes</taxon>
        <taxon>Pseudonocardiales</taxon>
        <taxon>Pseudonocardiaceae</taxon>
        <taxon>Saccharomonospora</taxon>
    </lineage>
</organism>
<dbReference type="InterPro" id="IPR015424">
    <property type="entry name" value="PyrdxlP-dep_Trfase"/>
</dbReference>
<sequence length="402" mass="41892">MAFDVARIRGLFPALGDGWIHFDGSAGMLVPEQVASAVSTAMRAPVSGPGGVFPASQRAESIVGAARRAVADLAGAEPDAVVLGPNSTVLLDRLVDALSDTWTLGDEVVVSRLDEQANIAPWVRAMKRVGGKVRWGEIDIETCELPAWQYEELVGPRTKVVSVTSASGSVGTRPDVATVVEIAKKAGALVVVDATYAAPFVPTDIAALGADVVVLSAQAWGGPSVGALVFRDRQLLDSIPAVALDPSATGPERLELGPHAYPLLAGVVASVDYLAGLDDAAAGSRRERLLTSLGSAKSYHAGLLAQLSTELRSLPHVMVIGDATRRIPVVAFTVADRKATDVVRHLAERNVCAFADEGTTGVFAALGVGEVGGAVRIGLAHYSNVFEINQLVRVLEELARSS</sequence>
<proteinExistence type="predicted"/>
<dbReference type="OrthoDB" id="7592443at2"/>
<evidence type="ECO:0000313" key="3">
    <source>
        <dbReference type="Proteomes" id="UP000002791"/>
    </source>
</evidence>
<dbReference type="EMBL" id="CM001440">
    <property type="protein sequence ID" value="EHR59140.1"/>
    <property type="molecule type" value="Genomic_DNA"/>
</dbReference>
<feature type="domain" description="Aminotransferase class V" evidence="1">
    <location>
        <begin position="21"/>
        <end position="391"/>
    </location>
</feature>
<reference evidence="2 3" key="1">
    <citation type="submission" date="2011-11" db="EMBL/GenBank/DDBJ databases">
        <title>The Noncontiguous Finished sequence of Saccharomonospora cyanea NA-134.</title>
        <authorList>
            <consortium name="US DOE Joint Genome Institute"/>
            <person name="Lucas S."/>
            <person name="Han J."/>
            <person name="Lapidus A."/>
            <person name="Cheng J.-F."/>
            <person name="Goodwin L."/>
            <person name="Pitluck S."/>
            <person name="Peters L."/>
            <person name="Ovchinnikova G."/>
            <person name="Lu M."/>
            <person name="Detter J.C."/>
            <person name="Han C."/>
            <person name="Tapia R."/>
            <person name="Land M."/>
            <person name="Hauser L."/>
            <person name="Kyrpides N."/>
            <person name="Ivanova N."/>
            <person name="Pagani I."/>
            <person name="Brambilla E.-M."/>
            <person name="Klenk H.-P."/>
            <person name="Woyke T."/>
        </authorList>
    </citation>
    <scope>NUCLEOTIDE SEQUENCE [LARGE SCALE GENOMIC DNA]</scope>
    <source>
        <strain evidence="2 3">NA-134</strain>
    </source>
</reference>
<dbReference type="SUPFAM" id="SSF53383">
    <property type="entry name" value="PLP-dependent transferases"/>
    <property type="match status" value="1"/>
</dbReference>
<dbReference type="InterPro" id="IPR015422">
    <property type="entry name" value="PyrdxlP-dep_Trfase_small"/>
</dbReference>
<dbReference type="Pfam" id="PF00266">
    <property type="entry name" value="Aminotran_5"/>
    <property type="match status" value="1"/>
</dbReference>
<protein>
    <submittedName>
        <fullName evidence="2">Cysteine desulfurase family protein</fullName>
    </submittedName>
</protein>
<dbReference type="RefSeq" id="WP_005452758.1">
    <property type="nucleotide sequence ID" value="NZ_CM001440.1"/>
</dbReference>
<evidence type="ECO:0000313" key="2">
    <source>
        <dbReference type="EMBL" id="EHR59140.1"/>
    </source>
</evidence>
<accession>H5XCD4</accession>
<dbReference type="InterPro" id="IPR015421">
    <property type="entry name" value="PyrdxlP-dep_Trfase_major"/>
</dbReference>
<name>H5XCD4_9PSEU</name>
<gene>
    <name evidence="2" type="ORF">SaccyDRAFT_0200</name>
</gene>
<dbReference type="InterPro" id="IPR011340">
    <property type="entry name" value="Cys_dSase-rel"/>
</dbReference>
<dbReference type="Gene3D" id="3.40.640.10">
    <property type="entry name" value="Type I PLP-dependent aspartate aminotransferase-like (Major domain)"/>
    <property type="match status" value="1"/>
</dbReference>
<dbReference type="PANTHER" id="PTHR43586:SF21">
    <property type="entry name" value="PYRIDOXAL PHOSPHATE (PLP)-DEPENDENT ASPARTATE AMINOTRANSFERASE SUPERFAMILY"/>
    <property type="match status" value="1"/>
</dbReference>
<dbReference type="AlphaFoldDB" id="H5XCD4"/>
<dbReference type="PANTHER" id="PTHR43586">
    <property type="entry name" value="CYSTEINE DESULFURASE"/>
    <property type="match status" value="1"/>
</dbReference>